<proteinExistence type="predicted"/>
<organism evidence="5 6">
    <name type="scientific">Anaerostipes hominis</name>
    <name type="common">ex Liu et al. 2021</name>
    <dbReference type="NCBI Taxonomy" id="2763018"/>
    <lineage>
        <taxon>Bacteria</taxon>
        <taxon>Bacillati</taxon>
        <taxon>Bacillota</taxon>
        <taxon>Clostridia</taxon>
        <taxon>Lachnospirales</taxon>
        <taxon>Lachnospiraceae</taxon>
        <taxon>Anaerostipes</taxon>
    </lineage>
</organism>
<keyword evidence="1" id="KW-0805">Transcription regulation</keyword>
<keyword evidence="6" id="KW-1185">Reference proteome</keyword>
<dbReference type="InterPro" id="IPR036388">
    <property type="entry name" value="WH-like_DNA-bd_sf"/>
</dbReference>
<accession>A0ABR7FW81</accession>
<dbReference type="EMBL" id="JACOOS010000021">
    <property type="protein sequence ID" value="MBC5678721.1"/>
    <property type="molecule type" value="Genomic_DNA"/>
</dbReference>
<dbReference type="Gene3D" id="1.10.10.10">
    <property type="entry name" value="Winged helix-like DNA-binding domain superfamily/Winged helix DNA-binding domain"/>
    <property type="match status" value="1"/>
</dbReference>
<gene>
    <name evidence="5" type="ORF">H8S22_14400</name>
</gene>
<dbReference type="InterPro" id="IPR000524">
    <property type="entry name" value="Tscrpt_reg_HTH_GntR"/>
</dbReference>
<protein>
    <submittedName>
        <fullName evidence="5">GntR family transcriptional regulator</fullName>
    </submittedName>
</protein>
<dbReference type="Pfam" id="PF00392">
    <property type="entry name" value="GntR"/>
    <property type="match status" value="1"/>
</dbReference>
<reference evidence="5 6" key="1">
    <citation type="submission" date="2020-08" db="EMBL/GenBank/DDBJ databases">
        <title>Genome public.</title>
        <authorList>
            <person name="Liu C."/>
            <person name="Sun Q."/>
        </authorList>
    </citation>
    <scope>NUCLEOTIDE SEQUENCE [LARGE SCALE GENOMIC DNA]</scope>
    <source>
        <strain evidence="5 6">NSJ-7</strain>
    </source>
</reference>
<evidence type="ECO:0000259" key="4">
    <source>
        <dbReference type="Pfam" id="PF00392"/>
    </source>
</evidence>
<feature type="domain" description="HTH gntR-type" evidence="4">
    <location>
        <begin position="8"/>
        <end position="47"/>
    </location>
</feature>
<sequence length="179" mass="20551">MRGKDYYYTRIVRDLTRKIGTGIYPAGTYLPYEAQLAKQYGVSAYTVAAYTAPQFSEDDLEQLAVHIMKPGIALTNLFQMILKHLSLEPLHVIWYECSQITEWGFYFAFYPQGGDVIVQLNDITRRAYHCLRAGKSTEFAENLADCYRLILTSVQAHMVEKHHFTEALSVQVPDRDSLK</sequence>
<comment type="caution">
    <text evidence="5">The sequence shown here is derived from an EMBL/GenBank/DDBJ whole genome shotgun (WGS) entry which is preliminary data.</text>
</comment>
<keyword evidence="3" id="KW-0804">Transcription</keyword>
<evidence type="ECO:0000313" key="6">
    <source>
        <dbReference type="Proteomes" id="UP000635828"/>
    </source>
</evidence>
<dbReference type="RefSeq" id="WP_081723841.1">
    <property type="nucleotide sequence ID" value="NZ_JACOOS010000021.1"/>
</dbReference>
<dbReference type="SUPFAM" id="SSF46785">
    <property type="entry name" value="Winged helix' DNA-binding domain"/>
    <property type="match status" value="1"/>
</dbReference>
<dbReference type="Proteomes" id="UP000635828">
    <property type="component" value="Unassembled WGS sequence"/>
</dbReference>
<name>A0ABR7FW81_9FIRM</name>
<dbReference type="InterPro" id="IPR036390">
    <property type="entry name" value="WH_DNA-bd_sf"/>
</dbReference>
<evidence type="ECO:0000256" key="3">
    <source>
        <dbReference type="ARBA" id="ARBA00023163"/>
    </source>
</evidence>
<evidence type="ECO:0000313" key="5">
    <source>
        <dbReference type="EMBL" id="MBC5678721.1"/>
    </source>
</evidence>
<keyword evidence="2" id="KW-0238">DNA-binding</keyword>
<evidence type="ECO:0000256" key="2">
    <source>
        <dbReference type="ARBA" id="ARBA00023125"/>
    </source>
</evidence>
<evidence type="ECO:0000256" key="1">
    <source>
        <dbReference type="ARBA" id="ARBA00023015"/>
    </source>
</evidence>